<feature type="region of interest" description="Disordered" evidence="1">
    <location>
        <begin position="407"/>
        <end position="447"/>
    </location>
</feature>
<feature type="region of interest" description="Disordered" evidence="1">
    <location>
        <begin position="1100"/>
        <end position="1122"/>
    </location>
</feature>
<protein>
    <submittedName>
        <fullName evidence="2">Uncharacterized protein</fullName>
    </submittedName>
</protein>
<name>A0A8S0X6S5_CYCAE</name>
<keyword evidence="3" id="KW-1185">Reference proteome</keyword>
<dbReference type="Proteomes" id="UP000467700">
    <property type="component" value="Unassembled WGS sequence"/>
</dbReference>
<accession>A0A8S0X6S5</accession>
<dbReference type="EMBL" id="CACVBS010000074">
    <property type="protein sequence ID" value="CAA7269082.1"/>
    <property type="molecule type" value="Genomic_DNA"/>
</dbReference>
<dbReference type="AlphaFoldDB" id="A0A8S0X6S5"/>
<evidence type="ECO:0000313" key="2">
    <source>
        <dbReference type="EMBL" id="CAA7269082.1"/>
    </source>
</evidence>
<gene>
    <name evidence="2" type="ORF">AAE3_LOCUS11349</name>
</gene>
<feature type="region of interest" description="Disordered" evidence="1">
    <location>
        <begin position="15"/>
        <end position="37"/>
    </location>
</feature>
<evidence type="ECO:0000256" key="1">
    <source>
        <dbReference type="SAM" id="MobiDB-lite"/>
    </source>
</evidence>
<organism evidence="2 3">
    <name type="scientific">Cyclocybe aegerita</name>
    <name type="common">Black poplar mushroom</name>
    <name type="synonym">Agrocybe aegerita</name>
    <dbReference type="NCBI Taxonomy" id="1973307"/>
    <lineage>
        <taxon>Eukaryota</taxon>
        <taxon>Fungi</taxon>
        <taxon>Dikarya</taxon>
        <taxon>Basidiomycota</taxon>
        <taxon>Agaricomycotina</taxon>
        <taxon>Agaricomycetes</taxon>
        <taxon>Agaricomycetidae</taxon>
        <taxon>Agaricales</taxon>
        <taxon>Agaricineae</taxon>
        <taxon>Bolbitiaceae</taxon>
        <taxon>Cyclocybe</taxon>
    </lineage>
</organism>
<feature type="compositionally biased region" description="Pro residues" evidence="1">
    <location>
        <begin position="16"/>
        <end position="33"/>
    </location>
</feature>
<evidence type="ECO:0000313" key="3">
    <source>
        <dbReference type="Proteomes" id="UP000467700"/>
    </source>
</evidence>
<dbReference type="OrthoDB" id="3268696at2759"/>
<sequence>MAMFKLDFDFVSLLQPPTPTPTSTPTSTPPPPIATTLRPSAAIAPQGTRDERQSEVAVAAVSSYLSVAASSIPLPHSCSVQRYSPHVVPAASAQLEVRLRSQLCALQTTLMFRSVHSMSSENRPHLPEVYKVAIWHNQSGLIVSPFGRGLPLTTTARHDSMHAHDYHYPRCVMDDNIFLAFYPRRRIDYGFLFRVLAVSNDDLDAAIKQSSKSPPSFFLDFAIQEKWASLENLLLQVTKNLLEGHLSYRAMPDIDYPRLPHQYGYRHEHREKEVAYRCARRARDAFTLLRAWNYLAHLSVDPIPRTALQYLQESIVCDFSAALRPGCFLDPYCTRWGGLLCFFVRARVPVWLIWGLEAEYSSKLTLHKEMRDEYFPPADFIQRARQTAVPFTNTILPFAHTYTGPTSSSSTAALRDPTPSPVAFTHDGARNREGFQEGSEAPPKDTMLIPIEAGSGQKMGETWEGFRARLEKALATAKANPDVGTTTTTTTTTSTSTASTLSFAPSTAFAFAFTFVVTAAAIVTTTSAATSSSVYSALLKTTTTQGLPWYCGYHPHYPPEISQVASPLWCCGSHPHYPHQAGSALTFSRPKTLPHPTVPYSVSFSSSSIGTPLSQSLPTNPSAPLNLVSTSLAGHLYNNVRLLPAAQTARMVSQGTMAFDLRFGCLLIQPQPPSQAAGDKTEDLDFTKPRKVSDDNIYLAFVLVQHYGCGELFSAIQLLGPHLFSTIEPIPFTDPPRYGLKSEYMDAWIDLENALLTICYELLDKHTQSHQFPKLSYPMWPYQYGYQEGHNSRDLAAIACWNSQNTFQGWIPSRSRSPTSPSFDTQWSATSHHICTQVVSSTLTRQSGPHFSNVSQGRNTPVWLLWGHDYNKTKTVDPYMQKYYLPPNHTIDLARSEASTLAEEMKCWAVAFASIPAPTRDVPLPHFATAFSGDEDGLQEPQYSTAPVSVNPIDCTLIVDRRSCQLRGQNWSAFFRHMEDALETRRREETPEERGRREGIKKQALQNGHTTKTPIFLWEQDEVDTTFWRRTLLPKAKIEINWGNYSKFQRKFWSHIREWDLCPQLPHFPEGVNPRDFEMPVEEIDDVKDERYNFLYSKPTVPPKKPQDKHTKNFASRLLTSV</sequence>
<proteinExistence type="predicted"/>
<comment type="caution">
    <text evidence="2">The sequence shown here is derived from an EMBL/GenBank/DDBJ whole genome shotgun (WGS) entry which is preliminary data.</text>
</comment>
<reference evidence="2 3" key="1">
    <citation type="submission" date="2020-01" db="EMBL/GenBank/DDBJ databases">
        <authorList>
            <person name="Gupta K D."/>
        </authorList>
    </citation>
    <scope>NUCLEOTIDE SEQUENCE [LARGE SCALE GENOMIC DNA]</scope>
</reference>